<protein>
    <submittedName>
        <fullName evidence="4">Helix-turn-helix domain-containing protein</fullName>
    </submittedName>
</protein>
<dbReference type="SUPFAM" id="SSF55781">
    <property type="entry name" value="GAF domain-like"/>
    <property type="match status" value="1"/>
</dbReference>
<proteinExistence type="inferred from homology"/>
<comment type="similarity">
    <text evidence="1">Belongs to the CdaR family.</text>
</comment>
<dbReference type="InterPro" id="IPR041522">
    <property type="entry name" value="CdaR_GGDEF"/>
</dbReference>
<evidence type="ECO:0000259" key="3">
    <source>
        <dbReference type="Pfam" id="PF17853"/>
    </source>
</evidence>
<organism evidence="4 5">
    <name type="scientific">Pseudonocardia alni subsp. carboxydivorans</name>
    <dbReference type="NCBI Taxonomy" id="415010"/>
    <lineage>
        <taxon>Bacteria</taxon>
        <taxon>Bacillati</taxon>
        <taxon>Actinomycetota</taxon>
        <taxon>Actinomycetes</taxon>
        <taxon>Pseudonocardiales</taxon>
        <taxon>Pseudonocardiaceae</taxon>
        <taxon>Pseudonocardia</taxon>
    </lineage>
</organism>
<dbReference type="Pfam" id="PF17853">
    <property type="entry name" value="GGDEF_2"/>
    <property type="match status" value="1"/>
</dbReference>
<dbReference type="RefSeq" id="WP_346104561.1">
    <property type="nucleotide sequence ID" value="NZ_BAAAOD010000036.1"/>
</dbReference>
<accession>A0ABU9AJ63</accession>
<reference evidence="4 5" key="1">
    <citation type="submission" date="2024-03" db="EMBL/GenBank/DDBJ databases">
        <title>Draft genome sequence of Pseudonocardia carboxydivorans JCM 14827.</title>
        <authorList>
            <person name="Duangmal K."/>
        </authorList>
    </citation>
    <scope>NUCLEOTIDE SEQUENCE [LARGE SCALE GENOMIC DNA]</scope>
    <source>
        <strain evidence="4 5">JCM 14827</strain>
    </source>
</reference>
<evidence type="ECO:0000259" key="2">
    <source>
        <dbReference type="Pfam" id="PF13556"/>
    </source>
</evidence>
<comment type="caution">
    <text evidence="4">The sequence shown here is derived from an EMBL/GenBank/DDBJ whole genome shotgun (WGS) entry which is preliminary data.</text>
</comment>
<evidence type="ECO:0000256" key="1">
    <source>
        <dbReference type="ARBA" id="ARBA00006754"/>
    </source>
</evidence>
<dbReference type="PANTHER" id="PTHR33744:SF17">
    <property type="entry name" value="CONSERVED PROTEIN"/>
    <property type="match status" value="1"/>
</dbReference>
<keyword evidence="5" id="KW-1185">Reference proteome</keyword>
<dbReference type="InterPro" id="IPR051448">
    <property type="entry name" value="CdaR-like_regulators"/>
</dbReference>
<dbReference type="PANTHER" id="PTHR33744">
    <property type="entry name" value="CARBOHYDRATE DIACID REGULATOR"/>
    <property type="match status" value="1"/>
</dbReference>
<feature type="domain" description="PucR C-terminal helix-turn-helix" evidence="2">
    <location>
        <begin position="332"/>
        <end position="389"/>
    </location>
</feature>
<dbReference type="InterPro" id="IPR042070">
    <property type="entry name" value="PucR_C-HTH_sf"/>
</dbReference>
<dbReference type="InterPro" id="IPR025736">
    <property type="entry name" value="PucR_C-HTH_dom"/>
</dbReference>
<dbReference type="Pfam" id="PF13556">
    <property type="entry name" value="HTH_30"/>
    <property type="match status" value="1"/>
</dbReference>
<evidence type="ECO:0000313" key="4">
    <source>
        <dbReference type="EMBL" id="MEK6466426.1"/>
    </source>
</evidence>
<name>A0ABU9AJ63_PSEA5</name>
<gene>
    <name evidence="4" type="ORF">WG925_22000</name>
</gene>
<sequence>MLGDVATALIDRLAEELSRSVVVDDPAVQVLYASAHYGDADPTRVAAVLNRGAEPRVRGYVLSHGVLSWTRPGIIPASDELGMHARVCVPVRWEGRLLALLMVMDADGSLTTGELGRITAVAEQLALSLQDLARTADAAREDERRVLDLVGDDPVARARAAAALTTAGRAPEPGATAVVVAVPGADGYHEHAGIALRTALSGRRRDGTDGWLTAVAGGTAVLLAAPPTPGSEDLPARVRRVVDRVGELAHGRFRCVAGIGDPAPAPELLAGSVTRARTACTAAELGLRPPVARWAGLGALGPLLALPPALLTDDVVPDEVRRLRAADPDGRLVATVRAYLDEAGNGPAAAARLHIHRTSLYYRLDRVTRLTGLDVSDGATRLALHLGLVALDVVAARHPAPDRELRQTEHGPA</sequence>
<dbReference type="Gene3D" id="1.10.10.2840">
    <property type="entry name" value="PucR C-terminal helix-turn-helix domain"/>
    <property type="match status" value="1"/>
</dbReference>
<feature type="domain" description="CdaR GGDEF-like" evidence="3">
    <location>
        <begin position="174"/>
        <end position="280"/>
    </location>
</feature>
<evidence type="ECO:0000313" key="5">
    <source>
        <dbReference type="Proteomes" id="UP001367513"/>
    </source>
</evidence>
<dbReference type="Proteomes" id="UP001367513">
    <property type="component" value="Unassembled WGS sequence"/>
</dbReference>
<dbReference type="EMBL" id="JBBPIX010000013">
    <property type="protein sequence ID" value="MEK6466426.1"/>
    <property type="molecule type" value="Genomic_DNA"/>
</dbReference>